<dbReference type="NCBIfam" id="TIGR01322">
    <property type="entry name" value="scrB_fam"/>
    <property type="match status" value="1"/>
</dbReference>
<evidence type="ECO:0000256" key="6">
    <source>
        <dbReference type="ARBA" id="ARBA00023295"/>
    </source>
</evidence>
<feature type="domain" description="Glycosyl hydrolase family 32 C-terminal" evidence="11">
    <location>
        <begin position="429"/>
        <end position="458"/>
    </location>
</feature>
<comment type="pathway">
    <text evidence="1 9">Glycan biosynthesis; sucrose metabolism.</text>
</comment>
<dbReference type="GO" id="GO:0005975">
    <property type="term" value="P:carbohydrate metabolic process"/>
    <property type="evidence" value="ECO:0007669"/>
    <property type="project" value="InterPro"/>
</dbReference>
<keyword evidence="9" id="KW-0119">Carbohydrate metabolism</keyword>
<dbReference type="SMART" id="SM00640">
    <property type="entry name" value="Glyco_32"/>
    <property type="match status" value="1"/>
</dbReference>
<dbReference type="Pfam" id="PF00251">
    <property type="entry name" value="Glyco_hydro_32N"/>
    <property type="match status" value="1"/>
</dbReference>
<evidence type="ECO:0000256" key="7">
    <source>
        <dbReference type="ARBA" id="ARBA00033367"/>
    </source>
</evidence>
<comment type="similarity">
    <text evidence="2 8">Belongs to the glycosyl hydrolase 32 family.</text>
</comment>
<dbReference type="InterPro" id="IPR001362">
    <property type="entry name" value="Glyco_hydro_32"/>
</dbReference>
<evidence type="ECO:0000256" key="1">
    <source>
        <dbReference type="ARBA" id="ARBA00004914"/>
    </source>
</evidence>
<dbReference type="CDD" id="cd18623">
    <property type="entry name" value="GH32_ScrB-like"/>
    <property type="match status" value="1"/>
</dbReference>
<name>A0A9D1WWM0_9FIRM</name>
<dbReference type="InterPro" id="IPR018053">
    <property type="entry name" value="Glyco_hydro_32_AS"/>
</dbReference>
<evidence type="ECO:0000259" key="11">
    <source>
        <dbReference type="Pfam" id="PF08244"/>
    </source>
</evidence>
<dbReference type="SUPFAM" id="SSF49899">
    <property type="entry name" value="Concanavalin A-like lectins/glucanases"/>
    <property type="match status" value="1"/>
</dbReference>
<dbReference type="PANTHER" id="PTHR43101">
    <property type="entry name" value="BETA-FRUCTOSIDASE"/>
    <property type="match status" value="1"/>
</dbReference>
<keyword evidence="5 8" id="KW-0378">Hydrolase</keyword>
<dbReference type="Gene3D" id="2.60.120.560">
    <property type="entry name" value="Exo-inulinase, domain 1"/>
    <property type="match status" value="1"/>
</dbReference>
<dbReference type="GO" id="GO:0005737">
    <property type="term" value="C:cytoplasm"/>
    <property type="evidence" value="ECO:0007669"/>
    <property type="project" value="UniProtKB-SubCell"/>
</dbReference>
<proteinExistence type="inferred from homology"/>
<dbReference type="InterPro" id="IPR051214">
    <property type="entry name" value="GH32_Enzymes"/>
</dbReference>
<reference evidence="12" key="1">
    <citation type="journal article" date="2021" name="PeerJ">
        <title>Extensive microbial diversity within the chicken gut microbiome revealed by metagenomics and culture.</title>
        <authorList>
            <person name="Gilroy R."/>
            <person name="Ravi A."/>
            <person name="Getino M."/>
            <person name="Pursley I."/>
            <person name="Horton D.L."/>
            <person name="Alikhan N.F."/>
            <person name="Baker D."/>
            <person name="Gharbi K."/>
            <person name="Hall N."/>
            <person name="Watson M."/>
            <person name="Adriaenssens E.M."/>
            <person name="Foster-Nyarko E."/>
            <person name="Jarju S."/>
            <person name="Secka A."/>
            <person name="Antonio M."/>
            <person name="Oren A."/>
            <person name="Chaudhuri R.R."/>
            <person name="La Ragione R."/>
            <person name="Hildebrand F."/>
            <person name="Pallen M.J."/>
        </authorList>
    </citation>
    <scope>NUCLEOTIDE SEQUENCE</scope>
    <source>
        <strain evidence="12">CHK191-13928</strain>
    </source>
</reference>
<dbReference type="AlphaFoldDB" id="A0A9D1WWM0"/>
<evidence type="ECO:0000256" key="9">
    <source>
        <dbReference type="RuleBase" id="RU365015"/>
    </source>
</evidence>
<comment type="subcellular location">
    <subcellularLocation>
        <location evidence="9">Cytoplasm</location>
    </subcellularLocation>
</comment>
<evidence type="ECO:0000256" key="2">
    <source>
        <dbReference type="ARBA" id="ARBA00009902"/>
    </source>
</evidence>
<sequence>MFEKYKKVLKEDYNKWYQENKEYREKVAADPRRLQFHLMPETGWLNDPNGLCQFHGTYHIFYQYTPFEPTGELKLWAHCTTKDFVHYRDYGPVLFPDQDFDAHGVYSGSAFVEDDTIYFYYTGNVKRFDRDDYDYINSGRESNTVMFTSKDGYEFSSKELLMTLDNCPEDISNHVRDPQILKHDGKYYMVLGARDRNDKGMVLLYQSEDRKHWEYFDRITTDEKFGYMWECPDLFEIDGQLILTCCPQGVKPQGFEYHNPHQSTAMKLTYDFDTKESKIEDIKLMDRGFDFYAQQTFEDEKGRRILIGWMGIPDAEYTNPTVEDGWQHALTIPRQVSLRDGKFIQEPIEELKKLRCGETKMTFDEAEKKQLDDVVYEAIVEYNKCKDMTMTLREGITLSYKDKILTLDLGEYGAGRTTRKVRVESLEYLQIFADTSSIEIFVNHGEEVFTSRIYSLKGNVSIQGECEGTMTVYPLKSFLIEGGCNEE</sequence>
<comment type="caution">
    <text evidence="12">The sequence shown here is derived from an EMBL/GenBank/DDBJ whole genome shotgun (WGS) entry which is preliminary data.</text>
</comment>
<evidence type="ECO:0000259" key="10">
    <source>
        <dbReference type="Pfam" id="PF00251"/>
    </source>
</evidence>
<evidence type="ECO:0000313" key="13">
    <source>
        <dbReference type="Proteomes" id="UP000886721"/>
    </source>
</evidence>
<dbReference type="Proteomes" id="UP000886721">
    <property type="component" value="Unassembled WGS sequence"/>
</dbReference>
<accession>A0A9D1WWM0</accession>
<dbReference type="InterPro" id="IPR013189">
    <property type="entry name" value="Glyco_hydro_32_C"/>
</dbReference>
<comment type="catalytic activity">
    <reaction evidence="8">
        <text>Hydrolysis of terminal non-reducing beta-D-fructofuranoside residues in beta-D-fructofuranosides.</text>
        <dbReference type="EC" id="3.2.1.26"/>
    </reaction>
</comment>
<dbReference type="InterPro" id="IPR006232">
    <property type="entry name" value="Suc6P_hydrolase"/>
</dbReference>
<feature type="domain" description="Glycosyl hydrolase family 32 N-terminal" evidence="10">
    <location>
        <begin position="37"/>
        <end position="347"/>
    </location>
</feature>
<dbReference type="InterPro" id="IPR023296">
    <property type="entry name" value="Glyco_hydro_beta-prop_sf"/>
</dbReference>
<dbReference type="Gene3D" id="2.115.10.20">
    <property type="entry name" value="Glycosyl hydrolase domain, family 43"/>
    <property type="match status" value="1"/>
</dbReference>
<dbReference type="GO" id="GO:0004564">
    <property type="term" value="F:beta-fructofuranosidase activity"/>
    <property type="evidence" value="ECO:0007669"/>
    <property type="project" value="UniProtKB-EC"/>
</dbReference>
<dbReference type="EMBL" id="DXEM01000032">
    <property type="protein sequence ID" value="HIX68477.1"/>
    <property type="molecule type" value="Genomic_DNA"/>
</dbReference>
<keyword evidence="6 8" id="KW-0326">Glycosidase</keyword>
<evidence type="ECO:0000256" key="8">
    <source>
        <dbReference type="RuleBase" id="RU362110"/>
    </source>
</evidence>
<organism evidence="12 13">
    <name type="scientific">Candidatus Anaerostipes excrementavium</name>
    <dbReference type="NCBI Taxonomy" id="2838463"/>
    <lineage>
        <taxon>Bacteria</taxon>
        <taxon>Bacillati</taxon>
        <taxon>Bacillota</taxon>
        <taxon>Clostridia</taxon>
        <taxon>Lachnospirales</taxon>
        <taxon>Lachnospiraceae</taxon>
        <taxon>Anaerostipes</taxon>
    </lineage>
</organism>
<evidence type="ECO:0000256" key="3">
    <source>
        <dbReference type="ARBA" id="ARBA00012758"/>
    </source>
</evidence>
<dbReference type="EC" id="3.2.1.26" evidence="3 8"/>
<comment type="function">
    <text evidence="9">Enables the bacterium to metabolize sucrose as a sole carbon source.</text>
</comment>
<protein>
    <recommendedName>
        <fullName evidence="4 8">Sucrose-6-phosphate hydrolase</fullName>
        <ecNumber evidence="3 8">3.2.1.26</ecNumber>
    </recommendedName>
    <alternativeName>
        <fullName evidence="7 9">Invertase</fullName>
    </alternativeName>
</protein>
<dbReference type="InterPro" id="IPR013320">
    <property type="entry name" value="ConA-like_dom_sf"/>
</dbReference>
<evidence type="ECO:0000256" key="5">
    <source>
        <dbReference type="ARBA" id="ARBA00022801"/>
    </source>
</evidence>
<evidence type="ECO:0000256" key="4">
    <source>
        <dbReference type="ARBA" id="ARBA00019623"/>
    </source>
</evidence>
<reference evidence="12" key="2">
    <citation type="submission" date="2021-04" db="EMBL/GenBank/DDBJ databases">
        <authorList>
            <person name="Gilroy R."/>
        </authorList>
    </citation>
    <scope>NUCLEOTIDE SEQUENCE</scope>
    <source>
        <strain evidence="12">CHK191-13928</strain>
    </source>
</reference>
<keyword evidence="9" id="KW-0963">Cytoplasm</keyword>
<dbReference type="PANTHER" id="PTHR43101:SF1">
    <property type="entry name" value="BETA-FRUCTOSIDASE"/>
    <property type="match status" value="1"/>
</dbReference>
<gene>
    <name evidence="12" type="ORF">H9735_10225</name>
</gene>
<evidence type="ECO:0000313" key="12">
    <source>
        <dbReference type="EMBL" id="HIX68477.1"/>
    </source>
</evidence>
<dbReference type="Pfam" id="PF08244">
    <property type="entry name" value="Glyco_hydro_32C"/>
    <property type="match status" value="1"/>
</dbReference>
<dbReference type="SUPFAM" id="SSF75005">
    <property type="entry name" value="Arabinanase/levansucrase/invertase"/>
    <property type="match status" value="1"/>
</dbReference>
<dbReference type="InterPro" id="IPR013148">
    <property type="entry name" value="Glyco_hydro_32_N"/>
</dbReference>
<dbReference type="PROSITE" id="PS00609">
    <property type="entry name" value="GLYCOSYL_HYDROL_F32"/>
    <property type="match status" value="1"/>
</dbReference>